<protein>
    <submittedName>
        <fullName evidence="1">Uncharacterized protein</fullName>
    </submittedName>
</protein>
<gene>
    <name evidence="1" type="ORF">B0F87_101263</name>
</gene>
<evidence type="ECO:0000313" key="2">
    <source>
        <dbReference type="Proteomes" id="UP000240010"/>
    </source>
</evidence>
<dbReference type="EMBL" id="PTIZ01000001">
    <property type="protein sequence ID" value="PPK77881.1"/>
    <property type="molecule type" value="Genomic_DNA"/>
</dbReference>
<proteinExistence type="predicted"/>
<dbReference type="Proteomes" id="UP000240010">
    <property type="component" value="Unassembled WGS sequence"/>
</dbReference>
<dbReference type="AlphaFoldDB" id="A0A2S6HKH7"/>
<organism evidence="1 2">
    <name type="scientific">Methylobacter tundripaludum</name>
    <dbReference type="NCBI Taxonomy" id="173365"/>
    <lineage>
        <taxon>Bacteria</taxon>
        <taxon>Pseudomonadati</taxon>
        <taxon>Pseudomonadota</taxon>
        <taxon>Gammaproteobacteria</taxon>
        <taxon>Methylococcales</taxon>
        <taxon>Methylococcaceae</taxon>
        <taxon>Methylobacter</taxon>
    </lineage>
</organism>
<reference evidence="1 2" key="1">
    <citation type="submission" date="2018-02" db="EMBL/GenBank/DDBJ databases">
        <title>Subsurface microbial communities from deep shales in Ohio and West Virginia, USA.</title>
        <authorList>
            <person name="Wrighton K."/>
        </authorList>
    </citation>
    <scope>NUCLEOTIDE SEQUENCE [LARGE SCALE GENOMIC DNA]</scope>
    <source>
        <strain evidence="1 2">OWC-DMM</strain>
    </source>
</reference>
<evidence type="ECO:0000313" key="1">
    <source>
        <dbReference type="EMBL" id="PPK77881.1"/>
    </source>
</evidence>
<comment type="caution">
    <text evidence="1">The sequence shown here is derived from an EMBL/GenBank/DDBJ whole genome shotgun (WGS) entry which is preliminary data.</text>
</comment>
<dbReference type="RefSeq" id="WP_104427308.1">
    <property type="nucleotide sequence ID" value="NZ_PTIZ01000001.1"/>
</dbReference>
<sequence>MKKYSIIIFIVALSTLLLIQSKVIMPFVYKVVQSDLFLVDSKDQGGQSPISTPLTKLAFMHCNSYIKSKLGPDVSINFPEKPINAWSLGNYQYVINAEIDITSTTANTTTKKYVCRINYKNGDNDEGSLDFANWSIEGLSGLDSI</sequence>
<accession>A0A2S6HKH7</accession>
<name>A0A2S6HKH7_9GAMM</name>